<evidence type="ECO:0000313" key="2">
    <source>
        <dbReference type="Proteomes" id="UP001497516"/>
    </source>
</evidence>
<dbReference type="AlphaFoldDB" id="A0AAV2EVV5"/>
<organism evidence="1 2">
    <name type="scientific">Linum trigynum</name>
    <dbReference type="NCBI Taxonomy" id="586398"/>
    <lineage>
        <taxon>Eukaryota</taxon>
        <taxon>Viridiplantae</taxon>
        <taxon>Streptophyta</taxon>
        <taxon>Embryophyta</taxon>
        <taxon>Tracheophyta</taxon>
        <taxon>Spermatophyta</taxon>
        <taxon>Magnoliopsida</taxon>
        <taxon>eudicotyledons</taxon>
        <taxon>Gunneridae</taxon>
        <taxon>Pentapetalae</taxon>
        <taxon>rosids</taxon>
        <taxon>fabids</taxon>
        <taxon>Malpighiales</taxon>
        <taxon>Linaceae</taxon>
        <taxon>Linum</taxon>
    </lineage>
</organism>
<evidence type="ECO:0000313" key="1">
    <source>
        <dbReference type="EMBL" id="CAL1390168.1"/>
    </source>
</evidence>
<dbReference type="EMBL" id="OZ034818">
    <property type="protein sequence ID" value="CAL1390168.1"/>
    <property type="molecule type" value="Genomic_DNA"/>
</dbReference>
<accession>A0AAV2EVV5</accession>
<gene>
    <name evidence="1" type="ORF">LTRI10_LOCUS30976</name>
</gene>
<proteinExistence type="predicted"/>
<keyword evidence="2" id="KW-1185">Reference proteome</keyword>
<reference evidence="1 2" key="1">
    <citation type="submission" date="2024-04" db="EMBL/GenBank/DDBJ databases">
        <authorList>
            <person name="Fracassetti M."/>
        </authorList>
    </citation>
    <scope>NUCLEOTIDE SEQUENCE [LARGE SCALE GENOMIC DNA]</scope>
</reference>
<dbReference type="Proteomes" id="UP001497516">
    <property type="component" value="Chromosome 5"/>
</dbReference>
<protein>
    <submittedName>
        <fullName evidence="1">Uncharacterized protein</fullName>
    </submittedName>
</protein>
<name>A0AAV2EVV5_9ROSI</name>
<sequence>MCAAAATGEWWAREIVGQIGGGFSHKSENDLALLVSDFLKNGGSSGGAESWCGSDCESGLFELCSLPDKIGGGFSQERMIWLSAVA</sequence>